<protein>
    <submittedName>
        <fullName evidence="2">Uncharacterized protein</fullName>
    </submittedName>
</protein>
<evidence type="ECO:0000313" key="3">
    <source>
        <dbReference type="Proteomes" id="UP000597762"/>
    </source>
</evidence>
<feature type="region of interest" description="Disordered" evidence="1">
    <location>
        <begin position="32"/>
        <end position="55"/>
    </location>
</feature>
<evidence type="ECO:0000313" key="2">
    <source>
        <dbReference type="EMBL" id="CAE1299398.1"/>
    </source>
</evidence>
<proteinExistence type="predicted"/>
<gene>
    <name evidence="2" type="ORF">SPHA_53223</name>
</gene>
<comment type="caution">
    <text evidence="2">The sequence shown here is derived from an EMBL/GenBank/DDBJ whole genome shotgun (WGS) entry which is preliminary data.</text>
</comment>
<keyword evidence="3" id="KW-1185">Reference proteome</keyword>
<evidence type="ECO:0000256" key="1">
    <source>
        <dbReference type="SAM" id="MobiDB-lite"/>
    </source>
</evidence>
<organism evidence="2 3">
    <name type="scientific">Acanthosepion pharaonis</name>
    <name type="common">Pharaoh cuttlefish</name>
    <name type="synonym">Sepia pharaonis</name>
    <dbReference type="NCBI Taxonomy" id="158019"/>
    <lineage>
        <taxon>Eukaryota</taxon>
        <taxon>Metazoa</taxon>
        <taxon>Spiralia</taxon>
        <taxon>Lophotrochozoa</taxon>
        <taxon>Mollusca</taxon>
        <taxon>Cephalopoda</taxon>
        <taxon>Coleoidea</taxon>
        <taxon>Decapodiformes</taxon>
        <taxon>Sepiida</taxon>
        <taxon>Sepiina</taxon>
        <taxon>Sepiidae</taxon>
        <taxon>Acanthosepion</taxon>
    </lineage>
</organism>
<reference evidence="2" key="1">
    <citation type="submission" date="2021-01" db="EMBL/GenBank/DDBJ databases">
        <authorList>
            <person name="Li R."/>
            <person name="Bekaert M."/>
        </authorList>
    </citation>
    <scope>NUCLEOTIDE SEQUENCE</scope>
    <source>
        <strain evidence="2">Farmed</strain>
    </source>
</reference>
<feature type="compositionally biased region" description="Basic and acidic residues" evidence="1">
    <location>
        <begin position="32"/>
        <end position="49"/>
    </location>
</feature>
<accession>A0A812DFJ1</accession>
<sequence>MLSKSITGEKEEMMNNVVHPRVVDSAVTDFRNKAPQKERQTEIKNDSDLSKGLSNSANILPTSHVLLPLNLSSDVNESATKWNPPKEKPESVATDFKYGEIEDLKMDATADTATEVLKNSQEDDGTPRLDIVTNYTLDGIATQTEIVDDQKSSVISTNKGRSSLCRANEVGETAVNLVADTNVENETAWAKSGFSSPNDWNSTPTTIETEKLFIISQQVEFTVKSVSTLSDDVKEDVNRPGSCSNESGLLLEKGFIIPTELQAQATISQRSPDHPKDNHFHDHFGFLLDAALHHSIFTSQLFA</sequence>
<dbReference type="EMBL" id="CAHIKZ030003369">
    <property type="protein sequence ID" value="CAE1299398.1"/>
    <property type="molecule type" value="Genomic_DNA"/>
</dbReference>
<dbReference type="AlphaFoldDB" id="A0A812DFJ1"/>
<dbReference type="Proteomes" id="UP000597762">
    <property type="component" value="Unassembled WGS sequence"/>
</dbReference>
<name>A0A812DFJ1_ACAPH</name>